<dbReference type="Proteomes" id="UP000653472">
    <property type="component" value="Unassembled WGS sequence"/>
</dbReference>
<feature type="domain" description="DUF6351" evidence="1">
    <location>
        <begin position="39"/>
        <end position="718"/>
    </location>
</feature>
<proteinExistence type="predicted"/>
<evidence type="ECO:0000313" key="3">
    <source>
        <dbReference type="Proteomes" id="UP000653472"/>
    </source>
</evidence>
<keyword evidence="3" id="KW-1185">Reference proteome</keyword>
<comment type="caution">
    <text evidence="2">The sequence shown here is derived from an EMBL/GenBank/DDBJ whole genome shotgun (WGS) entry which is preliminary data.</text>
</comment>
<dbReference type="EMBL" id="JAAVXB010000005">
    <property type="protein sequence ID" value="NKF22886.1"/>
    <property type="molecule type" value="Genomic_DNA"/>
</dbReference>
<gene>
    <name evidence="2" type="ORF">G7Y82_11200</name>
</gene>
<sequence>MGPFLLACLFAALITACGSSSPDKSSSGGGSGGADAPTIKVVSNRPDLISGGDVLLDVVPATAGVTVTMQLNGSDVSSAFTAMDDGTLRGLVSGLTVGDNTFTATAGGDSASVTLVDHPNGGPVIAGPQLQPWTCQEGATDAQCNQPATYAYYYLSSNPLKTGFQSYDPDNPASDVADTTTDQGVTVPFIVRVETGYQDRDQYQIAVLYQPGTGWSAVTPQTQFNHKLLITHGASCGVSYQTGTAPSVLSYQPANVLGLAGVDVSSLPTELIADSAQYALGAGFAVMSTALDNSGHNCNVALQAESLIMAKEHLIEQYGTLRYTIGTGCSGGSLALQWIANAYPGIYQGLLPTCSFPDAWSTATQFADYHLLLAYFGNRSEWGSGITWAEPKRAKVMGRVSLTLNATVSESAQFHVAVPTDPCTGISDAQRYDPTTNPGGTRCTITDAVINLLGPRPSELWTTMETTAGHGFAGFPVDNVGVQYGLAALQNGNISAAQFLDLNEKIGGLDVDTNLTTTRTAAVEPALANAYRTGLINEANNLDQAAIIDCRGPDPGLFHDSYRAFAMRARLDRAHGTHANQLIWEGSLLIVGDADCNQNSLIAMDAWLSAVEQDSNSLTLAQKIIADKPADLSDECWSGAGQKLSDQLCGELVVPVFGTPRTVAGDAISTDTNKCQLKPLNRDDDYGAAGFTDDQWAQMEALFPDGVCDYSLPGVSQQDTIAWLHYADSSGTVIYGGTPLAAAAANSGTGWTSAAFSGFTW</sequence>
<dbReference type="AlphaFoldDB" id="A0A969W8X4"/>
<name>A0A969W8X4_9GAMM</name>
<evidence type="ECO:0000259" key="1">
    <source>
        <dbReference type="Pfam" id="PF19878"/>
    </source>
</evidence>
<evidence type="ECO:0000313" key="2">
    <source>
        <dbReference type="EMBL" id="NKF22886.1"/>
    </source>
</evidence>
<accession>A0A969W8X4</accession>
<protein>
    <recommendedName>
        <fullName evidence="1">DUF6351 domain-containing protein</fullName>
    </recommendedName>
</protein>
<organism evidence="2 3">
    <name type="scientific">Solimonas marina</name>
    <dbReference type="NCBI Taxonomy" id="2714601"/>
    <lineage>
        <taxon>Bacteria</taxon>
        <taxon>Pseudomonadati</taxon>
        <taxon>Pseudomonadota</taxon>
        <taxon>Gammaproteobacteria</taxon>
        <taxon>Nevskiales</taxon>
        <taxon>Nevskiaceae</taxon>
        <taxon>Solimonas</taxon>
    </lineage>
</organism>
<dbReference type="Pfam" id="PF19878">
    <property type="entry name" value="DUF6351"/>
    <property type="match status" value="1"/>
</dbReference>
<reference evidence="2" key="1">
    <citation type="submission" date="2020-03" db="EMBL/GenBank/DDBJ databases">
        <title>Solimonas marina sp. nov., isolated from deep seawater of the Pacific Ocean.</title>
        <authorList>
            <person name="Liu X."/>
            <person name="Lai Q."/>
            <person name="Sun F."/>
            <person name="Gai Y."/>
            <person name="Li G."/>
            <person name="Shao Z."/>
        </authorList>
    </citation>
    <scope>NUCLEOTIDE SEQUENCE</scope>
    <source>
        <strain evidence="2">C16B3</strain>
    </source>
</reference>
<dbReference type="InterPro" id="IPR045556">
    <property type="entry name" value="DUF6351"/>
</dbReference>